<dbReference type="EMBL" id="AVOT02138693">
    <property type="protein sequence ID" value="MBW0590496.1"/>
    <property type="molecule type" value="Genomic_DNA"/>
</dbReference>
<evidence type="ECO:0000313" key="2">
    <source>
        <dbReference type="Proteomes" id="UP000765509"/>
    </source>
</evidence>
<keyword evidence="2" id="KW-1185">Reference proteome</keyword>
<gene>
    <name evidence="1" type="ORF">O181_130211</name>
</gene>
<dbReference type="OrthoDB" id="3254880at2759"/>
<dbReference type="Proteomes" id="UP000765509">
    <property type="component" value="Unassembled WGS sequence"/>
</dbReference>
<evidence type="ECO:0000313" key="1">
    <source>
        <dbReference type="EMBL" id="MBW0590496.1"/>
    </source>
</evidence>
<accession>A0A9Q3Q994</accession>
<dbReference type="AlphaFoldDB" id="A0A9Q3Q994"/>
<reference evidence="1" key="1">
    <citation type="submission" date="2021-03" db="EMBL/GenBank/DDBJ databases">
        <title>Draft genome sequence of rust myrtle Austropuccinia psidii MF-1, a brazilian biotype.</title>
        <authorList>
            <person name="Quecine M.C."/>
            <person name="Pachon D.M.R."/>
            <person name="Bonatelli M.L."/>
            <person name="Correr F.H."/>
            <person name="Franceschini L.M."/>
            <person name="Leite T.F."/>
            <person name="Margarido G.R.A."/>
            <person name="Almeida C.A."/>
            <person name="Ferrarezi J.A."/>
            <person name="Labate C.A."/>
        </authorList>
    </citation>
    <scope>NUCLEOTIDE SEQUENCE</scope>
    <source>
        <strain evidence="1">MF-1</strain>
    </source>
</reference>
<sequence>MLVQFYQKLSSSSNIDSALQNCTNSLILETKEDVQAFAAKQLQPVKMANGVSKLGAAYESYIQGALVRLGFTNWSPNLSQKSDELYNVACCILAITTFQQIAAAGAFDNRNVNL</sequence>
<proteinExistence type="predicted"/>
<organism evidence="1 2">
    <name type="scientific">Austropuccinia psidii MF-1</name>
    <dbReference type="NCBI Taxonomy" id="1389203"/>
    <lineage>
        <taxon>Eukaryota</taxon>
        <taxon>Fungi</taxon>
        <taxon>Dikarya</taxon>
        <taxon>Basidiomycota</taxon>
        <taxon>Pucciniomycotina</taxon>
        <taxon>Pucciniomycetes</taxon>
        <taxon>Pucciniales</taxon>
        <taxon>Sphaerophragmiaceae</taxon>
        <taxon>Austropuccinia</taxon>
    </lineage>
</organism>
<comment type="caution">
    <text evidence="1">The sequence shown here is derived from an EMBL/GenBank/DDBJ whole genome shotgun (WGS) entry which is preliminary data.</text>
</comment>
<protein>
    <submittedName>
        <fullName evidence="1">Uncharacterized protein</fullName>
    </submittedName>
</protein>
<name>A0A9Q3Q994_9BASI</name>